<organism evidence="1 2">
    <name type="scientific">Bradyrhizobium sediminis</name>
    <dbReference type="NCBI Taxonomy" id="2840469"/>
    <lineage>
        <taxon>Bacteria</taxon>
        <taxon>Pseudomonadati</taxon>
        <taxon>Pseudomonadota</taxon>
        <taxon>Alphaproteobacteria</taxon>
        <taxon>Hyphomicrobiales</taxon>
        <taxon>Nitrobacteraceae</taxon>
        <taxon>Bradyrhizobium</taxon>
    </lineage>
</organism>
<dbReference type="Proteomes" id="UP000680805">
    <property type="component" value="Chromosome"/>
</dbReference>
<sequence length="181" mass="19858">MTGESKGSKGFWLKLSKLGAPVATISKDEAIEAALCCGWIDGQLDKFDDHYFLVRMTPRRPGGLWSAKNRATAERLAQEGRMKPAGLAEVEAAKSDGRWVAAYASQGNAETPSDLAKALALNAAASRFFETLDRANRYAIIYRVNNTKQPATRAKRIEQFVEMLARGETIHPLKKTIKASS</sequence>
<evidence type="ECO:0000313" key="1">
    <source>
        <dbReference type="EMBL" id="QWG21009.1"/>
    </source>
</evidence>
<gene>
    <name evidence="1" type="ORF">KMZ68_24650</name>
</gene>
<dbReference type="EMBL" id="CP076135">
    <property type="protein sequence ID" value="QWG21009.1"/>
    <property type="molecule type" value="Genomic_DNA"/>
</dbReference>
<dbReference type="KEGG" id="bsei:KMZ68_24650"/>
<protein>
    <submittedName>
        <fullName evidence="1">YdeI/OmpD-associated family protein</fullName>
    </submittedName>
</protein>
<dbReference type="Pfam" id="PF13376">
    <property type="entry name" value="OmdA"/>
    <property type="match status" value="1"/>
</dbReference>
<dbReference type="AlphaFoldDB" id="A0A975NUV3"/>
<name>A0A975NUV3_9BRAD</name>
<reference evidence="1" key="1">
    <citation type="submission" date="2021-06" db="EMBL/GenBank/DDBJ databases">
        <title>Bradyrhizobium sp. S2-11-2 Genome sequencing.</title>
        <authorList>
            <person name="Jin L."/>
        </authorList>
    </citation>
    <scope>NUCLEOTIDE SEQUENCE</scope>
    <source>
        <strain evidence="1">S2-11-2</strain>
    </source>
</reference>
<proteinExistence type="predicted"/>
<accession>A0A975NUV3</accession>
<evidence type="ECO:0000313" key="2">
    <source>
        <dbReference type="Proteomes" id="UP000680805"/>
    </source>
</evidence>